<proteinExistence type="predicted"/>
<evidence type="ECO:0000313" key="2">
    <source>
        <dbReference type="Proteomes" id="UP000523795"/>
    </source>
</evidence>
<name>A0ABX1JQS0_9MICC</name>
<organism evidence="1 2">
    <name type="scientific">Arthrobacter deserti</name>
    <dbReference type="NCBI Taxonomy" id="1742687"/>
    <lineage>
        <taxon>Bacteria</taxon>
        <taxon>Bacillati</taxon>
        <taxon>Actinomycetota</taxon>
        <taxon>Actinomycetes</taxon>
        <taxon>Micrococcales</taxon>
        <taxon>Micrococcaceae</taxon>
        <taxon>Arthrobacter</taxon>
    </lineage>
</organism>
<dbReference type="EMBL" id="JAAZSR010000095">
    <property type="protein sequence ID" value="NKX50480.1"/>
    <property type="molecule type" value="Genomic_DNA"/>
</dbReference>
<feature type="non-terminal residue" evidence="1">
    <location>
        <position position="1"/>
    </location>
</feature>
<accession>A0ABX1JQS0</accession>
<protein>
    <submittedName>
        <fullName evidence="1">Uncharacterized protein</fullName>
    </submittedName>
</protein>
<gene>
    <name evidence="1" type="ORF">HER39_07850</name>
</gene>
<keyword evidence="2" id="KW-1185">Reference proteome</keyword>
<feature type="non-terminal residue" evidence="1">
    <location>
        <position position="79"/>
    </location>
</feature>
<reference evidence="1 2" key="1">
    <citation type="submission" date="2020-04" db="EMBL/GenBank/DDBJ databases">
        <authorList>
            <person name="Liu S."/>
        </authorList>
    </citation>
    <scope>NUCLEOTIDE SEQUENCE [LARGE SCALE GENOMIC DNA]</scope>
    <source>
        <strain evidence="1 2">CGMCC 1.15091</strain>
    </source>
</reference>
<sequence length="79" mass="8519">QGGTKYPAGVKADPDYRGIAWDLEFNKSPNGAIEYQSEAFGGQLKGRLIVTRFSNNNDLLFLEPDADTGKILGQQTSAG</sequence>
<dbReference type="Proteomes" id="UP000523795">
    <property type="component" value="Unassembled WGS sequence"/>
</dbReference>
<comment type="caution">
    <text evidence="1">The sequence shown here is derived from an EMBL/GenBank/DDBJ whole genome shotgun (WGS) entry which is preliminary data.</text>
</comment>
<evidence type="ECO:0000313" key="1">
    <source>
        <dbReference type="EMBL" id="NKX50480.1"/>
    </source>
</evidence>